<evidence type="ECO:0000256" key="4">
    <source>
        <dbReference type="ARBA" id="ARBA00023306"/>
    </source>
</evidence>
<dbReference type="InterPro" id="IPR005234">
    <property type="entry name" value="ScpB_csome_segregation"/>
</dbReference>
<sequence>MSLGLIEWKAIVEALLFASGDEGLSLKQLSVVLELEEQEVIDILEELSQSYKGNERGIELVVVAGQYQLTTKKDHAIYLKRLVEAPVNTSLSQAALETLAIVAYRQPITRTEIEEIRGVKTERPIQTLVAKILIKEVGRAEGTGRAILYGTTKEFLEYFGLKSIKELPPLPDKENEEYEQEEADLFFEKFNETLEELK</sequence>
<keyword evidence="4 5" id="KW-0131">Cell cycle</keyword>
<gene>
    <name evidence="5 6" type="primary">scpB</name>
    <name evidence="6" type="ORF">I7822_24100</name>
</gene>
<comment type="caution">
    <text evidence="6">The sequence shown here is derived from an EMBL/GenBank/DDBJ whole genome shotgun (WGS) entry which is preliminary data.</text>
</comment>
<dbReference type="SUPFAM" id="SSF46785">
    <property type="entry name" value="Winged helix' DNA-binding domain"/>
    <property type="match status" value="2"/>
</dbReference>
<keyword evidence="1 5" id="KW-0963">Cytoplasm</keyword>
<dbReference type="PANTHER" id="PTHR34298:SF2">
    <property type="entry name" value="SEGREGATION AND CONDENSATION PROTEIN B"/>
    <property type="match status" value="1"/>
</dbReference>
<evidence type="ECO:0000313" key="7">
    <source>
        <dbReference type="Proteomes" id="UP000663981"/>
    </source>
</evidence>
<accession>A0ABS3N9R4</accession>
<evidence type="ECO:0000256" key="5">
    <source>
        <dbReference type="HAMAP-Rule" id="MF_01804"/>
    </source>
</evidence>
<dbReference type="Pfam" id="PF04079">
    <property type="entry name" value="SMC_ScpB"/>
    <property type="match status" value="1"/>
</dbReference>
<dbReference type="EMBL" id="JAGDEL010000025">
    <property type="protein sequence ID" value="MBO1514719.1"/>
    <property type="molecule type" value="Genomic_DNA"/>
</dbReference>
<name>A0ABS3N9R4_9BACI</name>
<comment type="subunit">
    <text evidence="5">Homodimer. Homodimerization may be required to stabilize the binding of ScpA to the Smc head domains. Component of a cohesin-like complex composed of ScpA, ScpB and the Smc homodimer, in which ScpA and ScpB bind to the head domain of Smc. The presence of the three proteins is required for the association of the complex with DNA.</text>
</comment>
<proteinExistence type="inferred from homology"/>
<keyword evidence="2 5" id="KW-0132">Cell division</keyword>
<keyword evidence="7" id="KW-1185">Reference proteome</keyword>
<evidence type="ECO:0000256" key="2">
    <source>
        <dbReference type="ARBA" id="ARBA00022618"/>
    </source>
</evidence>
<evidence type="ECO:0000313" key="6">
    <source>
        <dbReference type="EMBL" id="MBO1514719.1"/>
    </source>
</evidence>
<organism evidence="6 7">
    <name type="scientific">Metabacillus bambusae</name>
    <dbReference type="NCBI Taxonomy" id="2795218"/>
    <lineage>
        <taxon>Bacteria</taxon>
        <taxon>Bacillati</taxon>
        <taxon>Bacillota</taxon>
        <taxon>Bacilli</taxon>
        <taxon>Bacillales</taxon>
        <taxon>Bacillaceae</taxon>
        <taxon>Metabacillus</taxon>
    </lineage>
</organism>
<dbReference type="Gene3D" id="1.10.10.10">
    <property type="entry name" value="Winged helix-like DNA-binding domain superfamily/Winged helix DNA-binding domain"/>
    <property type="match status" value="2"/>
</dbReference>
<dbReference type="PANTHER" id="PTHR34298">
    <property type="entry name" value="SEGREGATION AND CONDENSATION PROTEIN B"/>
    <property type="match status" value="1"/>
</dbReference>
<reference evidence="6 7" key="1">
    <citation type="submission" date="2021-03" db="EMBL/GenBank/DDBJ databases">
        <title>Whole genome sequence of Metabacillus bambusae BG109.</title>
        <authorList>
            <person name="Jeong J.W."/>
        </authorList>
    </citation>
    <scope>NUCLEOTIDE SEQUENCE [LARGE SCALE GENOMIC DNA]</scope>
    <source>
        <strain evidence="6 7">BG109</strain>
    </source>
</reference>
<comment type="subcellular location">
    <subcellularLocation>
        <location evidence="5">Cytoplasm</location>
    </subcellularLocation>
    <text evidence="5">Associated with two foci at the outer edges of the nucleoid region in young cells, and at four foci within both cell halves in older cells.</text>
</comment>
<comment type="function">
    <text evidence="5">Participates in chromosomal partition during cell division. May act via the formation of a condensin-like complex containing Smc and ScpA that pull DNA away from mid-cell into both cell halves.</text>
</comment>
<dbReference type="Proteomes" id="UP000663981">
    <property type="component" value="Unassembled WGS sequence"/>
</dbReference>
<dbReference type="InterPro" id="IPR036390">
    <property type="entry name" value="WH_DNA-bd_sf"/>
</dbReference>
<evidence type="ECO:0000256" key="3">
    <source>
        <dbReference type="ARBA" id="ARBA00022829"/>
    </source>
</evidence>
<evidence type="ECO:0000256" key="1">
    <source>
        <dbReference type="ARBA" id="ARBA00022490"/>
    </source>
</evidence>
<protein>
    <recommendedName>
        <fullName evidence="5">Segregation and condensation protein B</fullName>
    </recommendedName>
</protein>
<dbReference type="HAMAP" id="MF_01804">
    <property type="entry name" value="ScpB"/>
    <property type="match status" value="1"/>
</dbReference>
<dbReference type="NCBIfam" id="TIGR00281">
    <property type="entry name" value="SMC-Scp complex subunit ScpB"/>
    <property type="match status" value="1"/>
</dbReference>
<dbReference type="RefSeq" id="WP_207981614.1">
    <property type="nucleotide sequence ID" value="NZ_JAGDEL010000025.1"/>
</dbReference>
<comment type="similarity">
    <text evidence="5">Belongs to the ScpB family.</text>
</comment>
<keyword evidence="3 5" id="KW-0159">Chromosome partition</keyword>
<dbReference type="PIRSF" id="PIRSF019345">
    <property type="entry name" value="ScpB"/>
    <property type="match status" value="1"/>
</dbReference>
<dbReference type="InterPro" id="IPR036388">
    <property type="entry name" value="WH-like_DNA-bd_sf"/>
</dbReference>